<keyword evidence="2" id="KW-0472">Membrane</keyword>
<evidence type="ECO:0000313" key="4">
    <source>
        <dbReference type="EMBL" id="PIN23256.1"/>
    </source>
</evidence>
<sequence length="711" mass="79188">MAKKRKQQKNGLYQHSQNHKKGVSKPEPASLTTDDRDDVNEKMSGLGEELLDDGHVQDGKENNKKSRKPQGHNKEGVNETVTEQAVPFNDSTDVCKSDTPISETSNIRDGSKVSANDTCDSNDMYSSGNVPTGLHREDGSENVELPETVVLKFIKTIAISVAQASLDWLERHKLRVPVLKNHTIKACDHVRMRVQHAKPVIFRWIMHIRNLMLLLCMAWLDCSLRGTVSLLHMGTTSFFLIMWCSVLSLIAMVGVGKFLVMLIVASAAGLFLGFIFTAVSIGIGALIFLWFYGSFWTTGLVIFLGGLAFGLSHDRVALFITSVYAAYCAWNYVGWLGLVLSFNLSFISSDALLFFLRNIINEERSADSSPDQSARMRGQSSTQTGAADPHAEHGPGEPLTSGSASEMTSEDEVVRLLNCMDHYAALGLFRFENIDASVIKREYRKKAMLVHPDKNMGNEKAAEAFKKLQNAYDVLLDSLKRKEYDDELRREELLNYFHKFQDASHENKGHASFTSSFAHMEADGEGPPGESRQIACRKCGFFHLWIYTKKLKSSARWCQECNDFHQAKDGDGWVEQSSQPFFFGILQKVEAPSAYICADGKVYDATEWYICQGLRCPANAHKPTFQVNTNVATKNSHFKGSTSGQRGGTSSLDMECDTMTEDEFFEWLQNAMQSGVFENFPSNTSDGSSGFNPKGGGSGSSKRKKKGKKQR</sequence>
<keyword evidence="2" id="KW-0812">Transmembrane</keyword>
<feature type="domain" description="J" evidence="3">
    <location>
        <begin position="421"/>
        <end position="488"/>
    </location>
</feature>
<dbReference type="AlphaFoldDB" id="A0A2G9I0I8"/>
<feature type="compositionally biased region" description="Polar residues" evidence="1">
    <location>
        <begin position="79"/>
        <end position="124"/>
    </location>
</feature>
<gene>
    <name evidence="4" type="ORF">CDL12_04022</name>
</gene>
<comment type="caution">
    <text evidence="4">The sequence shown here is derived from an EMBL/GenBank/DDBJ whole genome shotgun (WGS) entry which is preliminary data.</text>
</comment>
<dbReference type="CDD" id="cd06257">
    <property type="entry name" value="DnaJ"/>
    <property type="match status" value="1"/>
</dbReference>
<feature type="region of interest" description="Disordered" evidence="1">
    <location>
        <begin position="678"/>
        <end position="711"/>
    </location>
</feature>
<dbReference type="PANTHER" id="PTHR45270">
    <property type="entry name" value="OS03G0832900 PROTEIN"/>
    <property type="match status" value="1"/>
</dbReference>
<dbReference type="SMART" id="SM00271">
    <property type="entry name" value="DnaJ"/>
    <property type="match status" value="1"/>
</dbReference>
<dbReference type="InterPro" id="IPR036869">
    <property type="entry name" value="J_dom_sf"/>
</dbReference>
<dbReference type="PRINTS" id="PR00625">
    <property type="entry name" value="JDOMAIN"/>
</dbReference>
<feature type="compositionally biased region" description="Basic and acidic residues" evidence="1">
    <location>
        <begin position="52"/>
        <end position="64"/>
    </location>
</feature>
<evidence type="ECO:0000256" key="2">
    <source>
        <dbReference type="SAM" id="Phobius"/>
    </source>
</evidence>
<name>A0A2G9I0I8_9LAMI</name>
<feature type="region of interest" description="Disordered" evidence="1">
    <location>
        <begin position="366"/>
        <end position="405"/>
    </location>
</feature>
<feature type="transmembrane region" description="Helical" evidence="2">
    <location>
        <begin position="232"/>
        <end position="251"/>
    </location>
</feature>
<dbReference type="PROSITE" id="PS00636">
    <property type="entry name" value="DNAJ_1"/>
    <property type="match status" value="1"/>
</dbReference>
<feature type="transmembrane region" description="Helical" evidence="2">
    <location>
        <begin position="316"/>
        <end position="333"/>
    </location>
</feature>
<accession>A0A2G9I0I8</accession>
<dbReference type="InterPro" id="IPR018253">
    <property type="entry name" value="DnaJ_domain_CS"/>
</dbReference>
<feature type="transmembrane region" description="Helical" evidence="2">
    <location>
        <begin position="201"/>
        <end position="220"/>
    </location>
</feature>
<dbReference type="Pfam" id="PF14901">
    <property type="entry name" value="Jiv90"/>
    <property type="match status" value="1"/>
</dbReference>
<keyword evidence="5" id="KW-1185">Reference proteome</keyword>
<dbReference type="OrthoDB" id="1507364at2759"/>
<dbReference type="InterPro" id="IPR032843">
    <property type="entry name" value="Jiv"/>
</dbReference>
<evidence type="ECO:0000313" key="5">
    <source>
        <dbReference type="Proteomes" id="UP000231279"/>
    </source>
</evidence>
<proteinExistence type="predicted"/>
<feature type="region of interest" description="Disordered" evidence="1">
    <location>
        <begin position="1"/>
        <end position="124"/>
    </location>
</feature>
<dbReference type="PROSITE" id="PS50076">
    <property type="entry name" value="DNAJ_2"/>
    <property type="match status" value="1"/>
</dbReference>
<dbReference type="PANTHER" id="PTHR45270:SF4">
    <property type="entry name" value="CHAPERONE DNAJ-DOMAIN SUPERFAMILY PROTEIN"/>
    <property type="match status" value="1"/>
</dbReference>
<dbReference type="Gene3D" id="1.10.287.110">
    <property type="entry name" value="DnaJ domain"/>
    <property type="match status" value="1"/>
</dbReference>
<reference evidence="5" key="1">
    <citation type="journal article" date="2018" name="Gigascience">
        <title>Genome assembly of the Pink Ipe (Handroanthus impetiginosus, Bignoniaceae), a highly valued, ecologically keystone Neotropical timber forest tree.</title>
        <authorList>
            <person name="Silva-Junior O.B."/>
            <person name="Grattapaglia D."/>
            <person name="Novaes E."/>
            <person name="Collevatti R.G."/>
        </authorList>
    </citation>
    <scope>NUCLEOTIDE SEQUENCE [LARGE SCALE GENOMIC DNA]</scope>
    <source>
        <strain evidence="5">cv. UFG-1</strain>
    </source>
</reference>
<organism evidence="4 5">
    <name type="scientific">Handroanthus impetiginosus</name>
    <dbReference type="NCBI Taxonomy" id="429701"/>
    <lineage>
        <taxon>Eukaryota</taxon>
        <taxon>Viridiplantae</taxon>
        <taxon>Streptophyta</taxon>
        <taxon>Embryophyta</taxon>
        <taxon>Tracheophyta</taxon>
        <taxon>Spermatophyta</taxon>
        <taxon>Magnoliopsida</taxon>
        <taxon>eudicotyledons</taxon>
        <taxon>Gunneridae</taxon>
        <taxon>Pentapetalae</taxon>
        <taxon>asterids</taxon>
        <taxon>lamiids</taxon>
        <taxon>Lamiales</taxon>
        <taxon>Bignoniaceae</taxon>
        <taxon>Crescentiina</taxon>
        <taxon>Tabebuia alliance</taxon>
        <taxon>Handroanthus</taxon>
    </lineage>
</organism>
<protein>
    <submittedName>
        <fullName evidence="4">Molecular chaperone (DnaJ superfamily)</fullName>
    </submittedName>
</protein>
<evidence type="ECO:0000259" key="3">
    <source>
        <dbReference type="PROSITE" id="PS50076"/>
    </source>
</evidence>
<feature type="transmembrane region" description="Helical" evidence="2">
    <location>
        <begin position="289"/>
        <end position="309"/>
    </location>
</feature>
<dbReference type="EMBL" id="NKXS01000600">
    <property type="protein sequence ID" value="PIN23256.1"/>
    <property type="molecule type" value="Genomic_DNA"/>
</dbReference>
<dbReference type="CDD" id="cd06174">
    <property type="entry name" value="MFS"/>
    <property type="match status" value="1"/>
</dbReference>
<dbReference type="Pfam" id="PF00226">
    <property type="entry name" value="DnaJ"/>
    <property type="match status" value="1"/>
</dbReference>
<dbReference type="InterPro" id="IPR001623">
    <property type="entry name" value="DnaJ_domain"/>
</dbReference>
<feature type="compositionally biased region" description="Polar residues" evidence="1">
    <location>
        <begin position="367"/>
        <end position="385"/>
    </location>
</feature>
<feature type="compositionally biased region" description="Basic residues" evidence="1">
    <location>
        <begin position="701"/>
        <end position="711"/>
    </location>
</feature>
<evidence type="ECO:0000256" key="1">
    <source>
        <dbReference type="SAM" id="MobiDB-lite"/>
    </source>
</evidence>
<dbReference type="SUPFAM" id="SSF46565">
    <property type="entry name" value="Chaperone J-domain"/>
    <property type="match status" value="1"/>
</dbReference>
<dbReference type="Proteomes" id="UP000231279">
    <property type="component" value="Unassembled WGS sequence"/>
</dbReference>
<keyword evidence="2" id="KW-1133">Transmembrane helix</keyword>
<feature type="transmembrane region" description="Helical" evidence="2">
    <location>
        <begin position="258"/>
        <end position="283"/>
    </location>
</feature>